<accession>A0A4Z0VZA1</accession>
<reference evidence="1 2" key="1">
    <citation type="submission" date="2019-04" db="EMBL/GenBank/DDBJ databases">
        <title>Natronospirillum operosus gen. nov., sp. nov., a haloalkaliphilic satellite isolated from decaying biomass of laboratory culture of cyanobacterium Geitlerinema sp. and proposal of Natronospirillaceae fam. nov. and Saccharospirillaceae fam. nov.</title>
        <authorList>
            <person name="Kevbrin V."/>
            <person name="Boltyanskaya Y."/>
            <person name="Koziaeva V."/>
            <person name="Grouzdev D.S."/>
            <person name="Park M."/>
            <person name="Cho J."/>
        </authorList>
    </citation>
    <scope>NUCLEOTIDE SEQUENCE [LARGE SCALE GENOMIC DNA]</scope>
    <source>
        <strain evidence="1 2">G-116</strain>
    </source>
</reference>
<dbReference type="RefSeq" id="WP_135485101.1">
    <property type="nucleotide sequence ID" value="NZ_SRMF01000023.1"/>
</dbReference>
<dbReference type="OrthoDB" id="8480552at2"/>
<name>A0A4Z0VZA1_9GAMM</name>
<evidence type="ECO:0008006" key="3">
    <source>
        <dbReference type="Google" id="ProtNLM"/>
    </source>
</evidence>
<dbReference type="SUPFAM" id="SSF140990">
    <property type="entry name" value="FtsH protease domain-like"/>
    <property type="match status" value="1"/>
</dbReference>
<sequence length="161" mass="17643">MTIKKEAAFHEAAHAVTAYYSKFHSIVLGIDLEDYGAGEIFVSLSKSKCIENGKPPSAETAKDKEVSKELAVILCSGYVGELIAAETDPSLNPSRSSAGPDYQLAVQNLKAAGLSHKYDFHHDNARTFLESKWDVVNKLAEHLFSVKKESAENIIKFIENA</sequence>
<gene>
    <name evidence="1" type="ORF">E4656_20035</name>
</gene>
<dbReference type="GO" id="GO:0004176">
    <property type="term" value="F:ATP-dependent peptidase activity"/>
    <property type="evidence" value="ECO:0007669"/>
    <property type="project" value="InterPro"/>
</dbReference>
<dbReference type="EMBL" id="SRMF01000023">
    <property type="protein sequence ID" value="TGG89378.1"/>
    <property type="molecule type" value="Genomic_DNA"/>
</dbReference>
<dbReference type="GO" id="GO:0006508">
    <property type="term" value="P:proteolysis"/>
    <property type="evidence" value="ECO:0007669"/>
    <property type="project" value="InterPro"/>
</dbReference>
<organism evidence="1 2">
    <name type="scientific">Natronospirillum operosum</name>
    <dbReference type="NCBI Taxonomy" id="2759953"/>
    <lineage>
        <taxon>Bacteria</taxon>
        <taxon>Pseudomonadati</taxon>
        <taxon>Pseudomonadota</taxon>
        <taxon>Gammaproteobacteria</taxon>
        <taxon>Oceanospirillales</taxon>
        <taxon>Natronospirillaceae</taxon>
        <taxon>Natronospirillum</taxon>
    </lineage>
</organism>
<dbReference type="GO" id="GO:0004222">
    <property type="term" value="F:metalloendopeptidase activity"/>
    <property type="evidence" value="ECO:0007669"/>
    <property type="project" value="InterPro"/>
</dbReference>
<evidence type="ECO:0000313" key="1">
    <source>
        <dbReference type="EMBL" id="TGG89378.1"/>
    </source>
</evidence>
<dbReference type="InterPro" id="IPR037219">
    <property type="entry name" value="Peptidase_M41-like"/>
</dbReference>
<dbReference type="GO" id="GO:0005524">
    <property type="term" value="F:ATP binding"/>
    <property type="evidence" value="ECO:0007669"/>
    <property type="project" value="InterPro"/>
</dbReference>
<dbReference type="Proteomes" id="UP000297475">
    <property type="component" value="Unassembled WGS sequence"/>
</dbReference>
<proteinExistence type="predicted"/>
<dbReference type="AlphaFoldDB" id="A0A4Z0VZA1"/>
<comment type="caution">
    <text evidence="1">The sequence shown here is derived from an EMBL/GenBank/DDBJ whole genome shotgun (WGS) entry which is preliminary data.</text>
</comment>
<evidence type="ECO:0000313" key="2">
    <source>
        <dbReference type="Proteomes" id="UP000297475"/>
    </source>
</evidence>
<keyword evidence="2" id="KW-1185">Reference proteome</keyword>
<protein>
    <recommendedName>
        <fullName evidence="3">Peptidase M41 domain-containing protein</fullName>
    </recommendedName>
</protein>